<dbReference type="AlphaFoldDB" id="A0A2I0R4Q9"/>
<dbReference type="Gene3D" id="3.90.1720.10">
    <property type="entry name" value="endopeptidase domain like (from Nostoc punctiforme)"/>
    <property type="match status" value="1"/>
</dbReference>
<evidence type="ECO:0000313" key="6">
    <source>
        <dbReference type="EMBL" id="PKR81557.1"/>
    </source>
</evidence>
<dbReference type="InterPro" id="IPR041382">
    <property type="entry name" value="SH3_16"/>
</dbReference>
<dbReference type="Pfam" id="PF00877">
    <property type="entry name" value="NLPC_P60"/>
    <property type="match status" value="1"/>
</dbReference>
<keyword evidence="2" id="KW-0645">Protease</keyword>
<proteinExistence type="inferred from homology"/>
<sequence length="254" mass="28931">MSQAYKAICKLTVIPVRSNPNDTAEMVTQLLFGDLVTCISSIKNWVEIIINHDQYKGWVDEKQLLKINTQEAEAIAKVKTYQLNNTLSLKTPWGEQLILSGSPVLSKEKQFSINDLSFEWKNNTPKQDTKDLLECAKSYLNAPYLWGGKTRFGIDCSGLTQTVYQQIGIQLKRDASQQVKQGEDIELGKQKAGDLAFFESTTTGKITHVGILLNENEIIHAHGRVRIDQLDSKGIYNRESEYYSHQYHSIRRYI</sequence>
<keyword evidence="7" id="KW-1185">Reference proteome</keyword>
<evidence type="ECO:0000256" key="2">
    <source>
        <dbReference type="ARBA" id="ARBA00022670"/>
    </source>
</evidence>
<dbReference type="GO" id="GO:0006508">
    <property type="term" value="P:proteolysis"/>
    <property type="evidence" value="ECO:0007669"/>
    <property type="project" value="UniProtKB-KW"/>
</dbReference>
<keyword evidence="4" id="KW-0788">Thiol protease</keyword>
<dbReference type="Proteomes" id="UP000236654">
    <property type="component" value="Unassembled WGS sequence"/>
</dbReference>
<evidence type="ECO:0000256" key="1">
    <source>
        <dbReference type="ARBA" id="ARBA00007074"/>
    </source>
</evidence>
<feature type="domain" description="NlpC/P60" evidence="5">
    <location>
        <begin position="126"/>
        <end position="254"/>
    </location>
</feature>
<dbReference type="OrthoDB" id="9813368at2"/>
<dbReference type="Gene3D" id="2.30.30.40">
    <property type="entry name" value="SH3 Domains"/>
    <property type="match status" value="1"/>
</dbReference>
<dbReference type="RefSeq" id="WP_101333571.1">
    <property type="nucleotide sequence ID" value="NZ_PJNI01000002.1"/>
</dbReference>
<dbReference type="PANTHER" id="PTHR47053">
    <property type="entry name" value="MUREIN DD-ENDOPEPTIDASE MEPH-RELATED"/>
    <property type="match status" value="1"/>
</dbReference>
<dbReference type="PROSITE" id="PS51935">
    <property type="entry name" value="NLPC_P60"/>
    <property type="match status" value="1"/>
</dbReference>
<keyword evidence="3 6" id="KW-0378">Hydrolase</keyword>
<accession>A0A2I0R4Q9</accession>
<reference evidence="6 7" key="1">
    <citation type="submission" date="2017-12" db="EMBL/GenBank/DDBJ databases">
        <title>The draft genome sequence of Brumimicrobium saltpan LHR20.</title>
        <authorList>
            <person name="Do Z.-J."/>
            <person name="Luo H.-R."/>
        </authorList>
    </citation>
    <scope>NUCLEOTIDE SEQUENCE [LARGE SCALE GENOMIC DNA]</scope>
    <source>
        <strain evidence="6 7">LHR20</strain>
    </source>
</reference>
<dbReference type="Pfam" id="PF18348">
    <property type="entry name" value="SH3_16"/>
    <property type="match status" value="1"/>
</dbReference>
<evidence type="ECO:0000313" key="7">
    <source>
        <dbReference type="Proteomes" id="UP000236654"/>
    </source>
</evidence>
<gene>
    <name evidence="6" type="ORF">CW751_03265</name>
</gene>
<name>A0A2I0R4Q9_9FLAO</name>
<organism evidence="6 7">
    <name type="scientific">Brumimicrobium salinarum</name>
    <dbReference type="NCBI Taxonomy" id="2058658"/>
    <lineage>
        <taxon>Bacteria</taxon>
        <taxon>Pseudomonadati</taxon>
        <taxon>Bacteroidota</taxon>
        <taxon>Flavobacteriia</taxon>
        <taxon>Flavobacteriales</taxon>
        <taxon>Crocinitomicaceae</taxon>
        <taxon>Brumimicrobium</taxon>
    </lineage>
</organism>
<protein>
    <submittedName>
        <fullName evidence="6">Hydrolase Nlp/P60</fullName>
    </submittedName>
</protein>
<dbReference type="InterPro" id="IPR000064">
    <property type="entry name" value="NLP_P60_dom"/>
</dbReference>
<dbReference type="GO" id="GO:0008234">
    <property type="term" value="F:cysteine-type peptidase activity"/>
    <property type="evidence" value="ECO:0007669"/>
    <property type="project" value="UniProtKB-KW"/>
</dbReference>
<dbReference type="InterPro" id="IPR051202">
    <property type="entry name" value="Peptidase_C40"/>
</dbReference>
<dbReference type="PANTHER" id="PTHR47053:SF1">
    <property type="entry name" value="MUREIN DD-ENDOPEPTIDASE MEPH-RELATED"/>
    <property type="match status" value="1"/>
</dbReference>
<dbReference type="SUPFAM" id="SSF54001">
    <property type="entry name" value="Cysteine proteinases"/>
    <property type="match status" value="1"/>
</dbReference>
<comment type="similarity">
    <text evidence="1">Belongs to the peptidase C40 family.</text>
</comment>
<dbReference type="EMBL" id="PJNI01000002">
    <property type="protein sequence ID" value="PKR81557.1"/>
    <property type="molecule type" value="Genomic_DNA"/>
</dbReference>
<evidence type="ECO:0000256" key="4">
    <source>
        <dbReference type="ARBA" id="ARBA00022807"/>
    </source>
</evidence>
<comment type="caution">
    <text evidence="6">The sequence shown here is derived from an EMBL/GenBank/DDBJ whole genome shotgun (WGS) entry which is preliminary data.</text>
</comment>
<dbReference type="InterPro" id="IPR038765">
    <property type="entry name" value="Papain-like_cys_pep_sf"/>
</dbReference>
<evidence type="ECO:0000256" key="3">
    <source>
        <dbReference type="ARBA" id="ARBA00022801"/>
    </source>
</evidence>
<evidence type="ECO:0000259" key="5">
    <source>
        <dbReference type="PROSITE" id="PS51935"/>
    </source>
</evidence>